<dbReference type="Gene3D" id="2.60.120.1060">
    <property type="entry name" value="NPCBM/NEW2 domain"/>
    <property type="match status" value="1"/>
</dbReference>
<accession>A0A1N6FK09</accession>
<dbReference type="SUPFAM" id="SSF55486">
    <property type="entry name" value="Metalloproteases ('zincins'), catalytic domain"/>
    <property type="match status" value="1"/>
</dbReference>
<dbReference type="STRING" id="536979.SAMN04488055_2261"/>
<dbReference type="OrthoDB" id="3965347at2"/>
<evidence type="ECO:0000313" key="2">
    <source>
        <dbReference type="EMBL" id="SIN95566.1"/>
    </source>
</evidence>
<dbReference type="EMBL" id="FSRA01000001">
    <property type="protein sequence ID" value="SIN95566.1"/>
    <property type="molecule type" value="Genomic_DNA"/>
</dbReference>
<dbReference type="GO" id="GO:0008237">
    <property type="term" value="F:metallopeptidase activity"/>
    <property type="evidence" value="ECO:0007669"/>
    <property type="project" value="InterPro"/>
</dbReference>
<organism evidence="2 3">
    <name type="scientific">Chitinophaga niabensis</name>
    <dbReference type="NCBI Taxonomy" id="536979"/>
    <lineage>
        <taxon>Bacteria</taxon>
        <taxon>Pseudomonadati</taxon>
        <taxon>Bacteroidota</taxon>
        <taxon>Chitinophagia</taxon>
        <taxon>Chitinophagales</taxon>
        <taxon>Chitinophagaceae</taxon>
        <taxon>Chitinophaga</taxon>
    </lineage>
</organism>
<dbReference type="Pfam" id="PF08305">
    <property type="entry name" value="NPCBM"/>
    <property type="match status" value="1"/>
</dbReference>
<sequence length="589" mass="65590">MKFPTISLLFVSLAANCFGQISQVSKDAITASEKVIKAYHAGTAPSNKVVKVVYFHGYQAQPLPNWEERLNRTLHDVSKYYQEEFSKSGIQSNGVPFEKSGDKYVITVVEGNFRSGDYDINAGQRIGEEIARKTAGKVNFSTDHVLIFTGLSYKKEDSTYVFHSPYWGTGSSQKGVCFVADCDLLDSKLLTDTAQRIKFSEQAIAFKECSVAEFNSWYIGGIAHEMGHMFGLPHDNGNPSELAAKEISLMGQYGSRHFRGYLWGDRKSSVISAAGIMQLLSHPVFTQSVTSANNGPESANDTLHFENNDKGVTIRSAFPTGTLPYACYTLLRTVDITEYFNKSSIHTIGPANQLNMQFGKLPGGMYLLSVVLIYPNGAIKTDQQIFTVNSDGIAAAPQLLITPYVNIKAFHNRLLKEEKSKETALKLKILEPLVHPTSPADPLTAPGKRLYLSDTKWEKAEVGWQEPARNYYSRESERTFFLENQGKIYEKGLFAHAPSVYSFKLGKKWRTFSALAAFRDDLREEGSVRFTIWGDGKLLYTSPVLTTGQQTPVKIAIAQVDILELKAESTAPDNNGHCWSIWLNPVIER</sequence>
<keyword evidence="3" id="KW-1185">Reference proteome</keyword>
<name>A0A1N6FK09_9BACT</name>
<dbReference type="SMART" id="SM00776">
    <property type="entry name" value="NPCBM"/>
    <property type="match status" value="1"/>
</dbReference>
<dbReference type="InterPro" id="IPR008979">
    <property type="entry name" value="Galactose-bd-like_sf"/>
</dbReference>
<dbReference type="Gene3D" id="3.40.390.10">
    <property type="entry name" value="Collagenase (Catalytic Domain)"/>
    <property type="match status" value="1"/>
</dbReference>
<dbReference type="AlphaFoldDB" id="A0A1N6FK09"/>
<gene>
    <name evidence="2" type="ORF">SAMN04488055_2261</name>
</gene>
<reference evidence="2 3" key="1">
    <citation type="submission" date="2016-11" db="EMBL/GenBank/DDBJ databases">
        <authorList>
            <person name="Jaros S."/>
            <person name="Januszkiewicz K."/>
            <person name="Wedrychowicz H."/>
        </authorList>
    </citation>
    <scope>NUCLEOTIDE SEQUENCE [LARGE SCALE GENOMIC DNA]</scope>
    <source>
        <strain evidence="2 3">DSM 24787</strain>
    </source>
</reference>
<dbReference type="Proteomes" id="UP000185003">
    <property type="component" value="Unassembled WGS sequence"/>
</dbReference>
<dbReference type="InterPro" id="IPR013222">
    <property type="entry name" value="Glyco_hyd_98_carb-bd"/>
</dbReference>
<feature type="domain" description="Glycosyl hydrolase family 98 putative carbohydrate-binding module" evidence="1">
    <location>
        <begin position="446"/>
        <end position="589"/>
    </location>
</feature>
<dbReference type="InterPro" id="IPR038637">
    <property type="entry name" value="NPCBM_sf"/>
</dbReference>
<evidence type="ECO:0000313" key="3">
    <source>
        <dbReference type="Proteomes" id="UP000185003"/>
    </source>
</evidence>
<proteinExistence type="predicted"/>
<dbReference type="SUPFAM" id="SSF49785">
    <property type="entry name" value="Galactose-binding domain-like"/>
    <property type="match status" value="1"/>
</dbReference>
<dbReference type="RefSeq" id="WP_074239329.1">
    <property type="nucleotide sequence ID" value="NZ_FSRA01000001.1"/>
</dbReference>
<dbReference type="InterPro" id="IPR024079">
    <property type="entry name" value="MetalloPept_cat_dom_sf"/>
</dbReference>
<evidence type="ECO:0000259" key="1">
    <source>
        <dbReference type="SMART" id="SM00776"/>
    </source>
</evidence>
<protein>
    <submittedName>
        <fullName evidence="2">Metallo-peptidase family M12B Reprolysin-like</fullName>
    </submittedName>
</protein>